<reference evidence="4 5" key="1">
    <citation type="submission" date="2020-08" db="EMBL/GenBank/DDBJ databases">
        <title>Genomic Encyclopedia of Type Strains, Phase IV (KMG-IV): sequencing the most valuable type-strain genomes for metagenomic binning, comparative biology and taxonomic classification.</title>
        <authorList>
            <person name="Goeker M."/>
        </authorList>
    </citation>
    <scope>NUCLEOTIDE SEQUENCE [LARGE SCALE GENOMIC DNA]</scope>
    <source>
        <strain evidence="4 5">DSM 27026</strain>
    </source>
</reference>
<name>A0A840VDJ4_9PROT</name>
<comment type="caution">
    <text evidence="4">The sequence shown here is derived from an EMBL/GenBank/DDBJ whole genome shotgun (WGS) entry which is preliminary data.</text>
</comment>
<dbReference type="PROSITE" id="PS51186">
    <property type="entry name" value="GNAT"/>
    <property type="match status" value="1"/>
</dbReference>
<keyword evidence="5" id="KW-1185">Reference proteome</keyword>
<evidence type="ECO:0000256" key="1">
    <source>
        <dbReference type="ARBA" id="ARBA00022679"/>
    </source>
</evidence>
<evidence type="ECO:0000259" key="3">
    <source>
        <dbReference type="PROSITE" id="PS51186"/>
    </source>
</evidence>
<keyword evidence="2 4" id="KW-0012">Acyltransferase</keyword>
<dbReference type="SUPFAM" id="SSF55729">
    <property type="entry name" value="Acyl-CoA N-acyltransferases (Nat)"/>
    <property type="match status" value="1"/>
</dbReference>
<sequence length="137" mass="14792">MIRAGLPHAALLAAMHARAFPRDPWDEASFVSLLGMPGIIGLIDERGGFLLLRIVLDEAEIITIGVTTPRQGIGRDLMREGLDLATAYAVKVMHLEVAATNTPAQALYAKLGFTQVGRRKGYYPDGDDALTLHLVLA</sequence>
<evidence type="ECO:0000313" key="4">
    <source>
        <dbReference type="EMBL" id="MBB5373774.1"/>
    </source>
</evidence>
<dbReference type="InterPro" id="IPR050680">
    <property type="entry name" value="YpeA/RimI_acetyltransf"/>
</dbReference>
<dbReference type="Gene3D" id="3.40.630.30">
    <property type="match status" value="1"/>
</dbReference>
<dbReference type="GO" id="GO:0008999">
    <property type="term" value="F:protein-N-terminal-alanine acetyltransferase activity"/>
    <property type="evidence" value="ECO:0007669"/>
    <property type="project" value="UniProtKB-EC"/>
</dbReference>
<feature type="domain" description="N-acetyltransferase" evidence="3">
    <location>
        <begin position="1"/>
        <end position="137"/>
    </location>
</feature>
<evidence type="ECO:0000313" key="5">
    <source>
        <dbReference type="Proteomes" id="UP000553706"/>
    </source>
</evidence>
<organism evidence="4 5">
    <name type="scientific">Acidocella aromatica</name>
    <dbReference type="NCBI Taxonomy" id="1303579"/>
    <lineage>
        <taxon>Bacteria</taxon>
        <taxon>Pseudomonadati</taxon>
        <taxon>Pseudomonadota</taxon>
        <taxon>Alphaproteobacteria</taxon>
        <taxon>Acetobacterales</taxon>
        <taxon>Acidocellaceae</taxon>
        <taxon>Acidocella</taxon>
    </lineage>
</organism>
<keyword evidence="1 4" id="KW-0808">Transferase</keyword>
<dbReference type="Pfam" id="PF00583">
    <property type="entry name" value="Acetyltransf_1"/>
    <property type="match status" value="1"/>
</dbReference>
<dbReference type="EMBL" id="JACHFJ010000009">
    <property type="protein sequence ID" value="MBB5373774.1"/>
    <property type="molecule type" value="Genomic_DNA"/>
</dbReference>
<dbReference type="InterPro" id="IPR016181">
    <property type="entry name" value="Acyl_CoA_acyltransferase"/>
</dbReference>
<accession>A0A840VDJ4</accession>
<proteinExistence type="predicted"/>
<protein>
    <submittedName>
        <fullName evidence="4">Ribosomal-protein-alanine N-acetyltransferase</fullName>
        <ecNumber evidence="4">2.3.1.267</ecNumber>
    </submittedName>
</protein>
<dbReference type="AlphaFoldDB" id="A0A840VDJ4"/>
<dbReference type="PANTHER" id="PTHR43420:SF44">
    <property type="entry name" value="ACETYLTRANSFERASE YPEA"/>
    <property type="match status" value="1"/>
</dbReference>
<dbReference type="PANTHER" id="PTHR43420">
    <property type="entry name" value="ACETYLTRANSFERASE"/>
    <property type="match status" value="1"/>
</dbReference>
<dbReference type="InterPro" id="IPR000182">
    <property type="entry name" value="GNAT_dom"/>
</dbReference>
<gene>
    <name evidence="4" type="ORF">HNP71_002039</name>
</gene>
<dbReference type="Proteomes" id="UP000553706">
    <property type="component" value="Unassembled WGS sequence"/>
</dbReference>
<dbReference type="EC" id="2.3.1.267" evidence="4"/>
<dbReference type="RefSeq" id="WP_183266792.1">
    <property type="nucleotide sequence ID" value="NZ_JACHFJ010000009.1"/>
</dbReference>
<evidence type="ECO:0000256" key="2">
    <source>
        <dbReference type="ARBA" id="ARBA00023315"/>
    </source>
</evidence>